<comment type="caution">
    <text evidence="4">The sequence shown here is derived from an EMBL/GenBank/DDBJ whole genome shotgun (WGS) entry which is preliminary data.</text>
</comment>
<reference evidence="4 5" key="1">
    <citation type="submission" date="2016-09" db="EMBL/GenBank/DDBJ databases">
        <title>Chromobacterium muskegensis sp. nov., an insecticidal bacterium isolated from Sphagnum bogs.</title>
        <authorList>
            <person name="Sparks M.E."/>
            <person name="Blackburn M.B."/>
            <person name="Gundersen-Rindal D.E."/>
            <person name="Mitchell A."/>
            <person name="Farrar R."/>
            <person name="Kuhar D."/>
        </authorList>
    </citation>
    <scope>NUCLEOTIDE SEQUENCE [LARGE SCALE GENOMIC DNA]</scope>
    <source>
        <strain evidence="4 5">37-2</strain>
    </source>
</reference>
<dbReference type="Proteomes" id="UP000180088">
    <property type="component" value="Unassembled WGS sequence"/>
</dbReference>
<dbReference type="EMBL" id="MKCS01000001">
    <property type="protein sequence ID" value="OHX14010.1"/>
    <property type="molecule type" value="Genomic_DNA"/>
</dbReference>
<dbReference type="InterPro" id="IPR050832">
    <property type="entry name" value="Bact_Acetyltransf"/>
</dbReference>
<feature type="domain" description="N-acetyltransferase" evidence="3">
    <location>
        <begin position="5"/>
        <end position="155"/>
    </location>
</feature>
<accession>A0A1S1X3L3</accession>
<evidence type="ECO:0000313" key="5">
    <source>
        <dbReference type="Proteomes" id="UP000180088"/>
    </source>
</evidence>
<dbReference type="Pfam" id="PF00583">
    <property type="entry name" value="Acetyltransf_1"/>
    <property type="match status" value="1"/>
</dbReference>
<dbReference type="GO" id="GO:0016747">
    <property type="term" value="F:acyltransferase activity, transferring groups other than amino-acyl groups"/>
    <property type="evidence" value="ECO:0007669"/>
    <property type="project" value="InterPro"/>
</dbReference>
<dbReference type="SUPFAM" id="SSF55729">
    <property type="entry name" value="Acyl-CoA N-acyltransferases (Nat)"/>
    <property type="match status" value="1"/>
</dbReference>
<organism evidence="4 5">
    <name type="scientific">Chromobacterium sphagni</name>
    <dbReference type="NCBI Taxonomy" id="1903179"/>
    <lineage>
        <taxon>Bacteria</taxon>
        <taxon>Pseudomonadati</taxon>
        <taxon>Pseudomonadota</taxon>
        <taxon>Betaproteobacteria</taxon>
        <taxon>Neisseriales</taxon>
        <taxon>Chromobacteriaceae</taxon>
        <taxon>Chromobacterium</taxon>
    </lineage>
</organism>
<dbReference type="InterPro" id="IPR016181">
    <property type="entry name" value="Acyl_CoA_acyltransferase"/>
</dbReference>
<dbReference type="CDD" id="cd04301">
    <property type="entry name" value="NAT_SF"/>
    <property type="match status" value="1"/>
</dbReference>
<evidence type="ECO:0000256" key="2">
    <source>
        <dbReference type="ARBA" id="ARBA00023315"/>
    </source>
</evidence>
<dbReference type="RefSeq" id="WP_071115892.1">
    <property type="nucleotide sequence ID" value="NZ_MKCS01000001.1"/>
</dbReference>
<dbReference type="InterPro" id="IPR000182">
    <property type="entry name" value="GNAT_dom"/>
</dbReference>
<evidence type="ECO:0000256" key="1">
    <source>
        <dbReference type="ARBA" id="ARBA00022679"/>
    </source>
</evidence>
<dbReference type="PANTHER" id="PTHR43877:SF2">
    <property type="entry name" value="AMINOALKYLPHOSPHONATE N-ACETYLTRANSFERASE-RELATED"/>
    <property type="match status" value="1"/>
</dbReference>
<dbReference type="OrthoDB" id="9805924at2"/>
<dbReference type="STRING" id="1903179.BI347_11200"/>
<evidence type="ECO:0000313" key="4">
    <source>
        <dbReference type="EMBL" id="OHX14010.1"/>
    </source>
</evidence>
<evidence type="ECO:0000259" key="3">
    <source>
        <dbReference type="PROSITE" id="PS51186"/>
    </source>
</evidence>
<keyword evidence="2" id="KW-0012">Acyltransferase</keyword>
<name>A0A1S1X3L3_9NEIS</name>
<dbReference type="PROSITE" id="PS51186">
    <property type="entry name" value="GNAT"/>
    <property type="match status" value="1"/>
</dbReference>
<gene>
    <name evidence="4" type="ORF">BI347_11200</name>
</gene>
<sequence length="155" mass="17816">MWKDIVVRPAEQNDYQAWRPLWDGYNAFYGRSGETALPEEITRQTWARFHDDAEPVNALVAEHQGRIIGLVHTVIHRSTTRLADVCYLQDLFTVPEARGQGVARELIKAVYQQAAARQCNRVYWQTHETNQTARALYDKVAENKGFIIYGLELPA</sequence>
<dbReference type="AlphaFoldDB" id="A0A1S1X3L3"/>
<proteinExistence type="predicted"/>
<dbReference type="Gene3D" id="3.40.630.30">
    <property type="match status" value="1"/>
</dbReference>
<keyword evidence="1" id="KW-0808">Transferase</keyword>
<dbReference type="PANTHER" id="PTHR43877">
    <property type="entry name" value="AMINOALKYLPHOSPHONATE N-ACETYLTRANSFERASE-RELATED-RELATED"/>
    <property type="match status" value="1"/>
</dbReference>
<protein>
    <submittedName>
        <fullName evidence="4">GNAT family N-acetyltransferase</fullName>
    </submittedName>
</protein>